<dbReference type="WBParaSite" id="SBAD_0001108901-mRNA-1">
    <property type="protein sequence ID" value="SBAD_0001108901-mRNA-1"/>
    <property type="gene ID" value="SBAD_0001108901"/>
</dbReference>
<reference evidence="3" key="1">
    <citation type="submission" date="2016-06" db="UniProtKB">
        <authorList>
            <consortium name="WormBaseParasite"/>
        </authorList>
    </citation>
    <scope>IDENTIFICATION</scope>
</reference>
<dbReference type="Gene3D" id="3.30.70.270">
    <property type="match status" value="1"/>
</dbReference>
<evidence type="ECO:0000256" key="1">
    <source>
        <dbReference type="SAM" id="MobiDB-lite"/>
    </source>
</evidence>
<evidence type="ECO:0000259" key="2">
    <source>
        <dbReference type="PROSITE" id="PS50878"/>
    </source>
</evidence>
<dbReference type="AlphaFoldDB" id="A0A183J4B7"/>
<dbReference type="PANTHER" id="PTHR47027:SF20">
    <property type="entry name" value="REVERSE TRANSCRIPTASE-LIKE PROTEIN WITH RNA-DIRECTED DNA POLYMERASE DOMAIN"/>
    <property type="match status" value="1"/>
</dbReference>
<sequence>MLKKHDPGALILTRLFQHCIQLQSLPRQWRQNRCFLVFKSSDASSVDSWRPIIIESCFLRLYSSMWRHRLADWSRSNAIVSADVQKGFDRVEGCSEHIFTCMTLLKHAQHTRADLHIGWMDIPDAFGSVSHQLLTRILKETGIPEQAQGVFRDMYEDVSFTVDTDGTSTGEIPLKAEVKQGGPCSALRFSIFMEPLIRANLDKEDRLGFSCYDQRFSTLAYADDLALFSRSAEGLTEMLSAVEEVATQLGLHFNAQKCKTLSLCSGKPTIPGVPFALHGLSIPALANIDAMPSLGARISTDCPLTPVEQLQDCVRVAEVLFRSKLAPWQKLQAYGTFVHSRLIFTLQHRHVDNVKTSLLWTDSPKVKTLATAELRQTVSAFTRKRLRDVSTADLRDFLNGADSTVLPGSTTTNMWMDLRKQLRYLNKYINIRVAGETDELALVANDDEGSTLFFQTNKEVPRWRLQKAAEERLQPSSLRAVRKTTPSVSLSKDSNFFLCSGRYLSFSAYRFCYRASLDLLRTNARSTGNAHYCRRCGYHQETLPHILCHCLQAHGTMYTDRHNKLLNRVVQGILRSTRKELRVNLAFPMIGSRNRLDIVVIDKVDRRAVIVDVTIPFENGRDAFDAARQRKIEHYAPEAVLLSQQGFRVTTEALILGALGAWDPQNDSVLRLLGVGRRYAGLLRKLAIADILQVSAEIYFSHTGPDHQKDAVDQVLPRSEPQPITEEDGTENSPRRRADTQSLSTLTLRRTLQLLILSSYPLPSPSPSSFSTISACHHSHDSPL</sequence>
<name>A0A183J4B7_9BILA</name>
<dbReference type="InterPro" id="IPR000477">
    <property type="entry name" value="RT_dom"/>
</dbReference>
<dbReference type="InterPro" id="IPR043502">
    <property type="entry name" value="DNA/RNA_pol_sf"/>
</dbReference>
<dbReference type="CDD" id="cd01650">
    <property type="entry name" value="RT_nLTR_like"/>
    <property type="match status" value="1"/>
</dbReference>
<dbReference type="PANTHER" id="PTHR47027">
    <property type="entry name" value="REVERSE TRANSCRIPTASE DOMAIN-CONTAINING PROTEIN"/>
    <property type="match status" value="1"/>
</dbReference>
<dbReference type="Pfam" id="PF00078">
    <property type="entry name" value="RVT_1"/>
    <property type="match status" value="1"/>
</dbReference>
<dbReference type="InterPro" id="IPR043128">
    <property type="entry name" value="Rev_trsase/Diguanyl_cyclase"/>
</dbReference>
<evidence type="ECO:0000313" key="3">
    <source>
        <dbReference type="WBParaSite" id="SBAD_0001108901-mRNA-1"/>
    </source>
</evidence>
<accession>A0A183J4B7</accession>
<feature type="region of interest" description="Disordered" evidence="1">
    <location>
        <begin position="705"/>
        <end position="742"/>
    </location>
</feature>
<dbReference type="SUPFAM" id="SSF56672">
    <property type="entry name" value="DNA/RNA polymerases"/>
    <property type="match status" value="1"/>
</dbReference>
<proteinExistence type="predicted"/>
<organism evidence="3">
    <name type="scientific">Soboliphyme baturini</name>
    <dbReference type="NCBI Taxonomy" id="241478"/>
    <lineage>
        <taxon>Eukaryota</taxon>
        <taxon>Metazoa</taxon>
        <taxon>Ecdysozoa</taxon>
        <taxon>Nematoda</taxon>
        <taxon>Enoplea</taxon>
        <taxon>Dorylaimia</taxon>
        <taxon>Dioctophymatida</taxon>
        <taxon>Dioctophymatoidea</taxon>
        <taxon>Soboliphymatidae</taxon>
        <taxon>Soboliphyme</taxon>
    </lineage>
</organism>
<feature type="domain" description="Reverse transcriptase" evidence="2">
    <location>
        <begin position="18"/>
        <end position="282"/>
    </location>
</feature>
<protein>
    <submittedName>
        <fullName evidence="3">Reverse transcriptase domain-containing protein</fullName>
    </submittedName>
</protein>
<dbReference type="PROSITE" id="PS50878">
    <property type="entry name" value="RT_POL"/>
    <property type="match status" value="1"/>
</dbReference>